<protein>
    <submittedName>
        <fullName evidence="1">Uncharacterized protein</fullName>
    </submittedName>
</protein>
<evidence type="ECO:0000313" key="2">
    <source>
        <dbReference type="Proteomes" id="UP000502611"/>
    </source>
</evidence>
<name>A0A6M4G254_SPHYA</name>
<accession>A0A6M4G254</accession>
<proteinExistence type="predicted"/>
<dbReference type="EMBL" id="CP053021">
    <property type="protein sequence ID" value="QJR01159.1"/>
    <property type="molecule type" value="Genomic_DNA"/>
</dbReference>
<dbReference type="RefSeq" id="WP_169860083.1">
    <property type="nucleotide sequence ID" value="NZ_CP053021.1"/>
</dbReference>
<dbReference type="Proteomes" id="UP000502611">
    <property type="component" value="Chromosome"/>
</dbReference>
<evidence type="ECO:0000313" key="1">
    <source>
        <dbReference type="EMBL" id="QJR01159.1"/>
    </source>
</evidence>
<organism evidence="1 2">
    <name type="scientific">Sphingobium yanoikuyae</name>
    <name type="common">Sphingomonas yanoikuyae</name>
    <dbReference type="NCBI Taxonomy" id="13690"/>
    <lineage>
        <taxon>Bacteria</taxon>
        <taxon>Pseudomonadati</taxon>
        <taxon>Pseudomonadota</taxon>
        <taxon>Alphaproteobacteria</taxon>
        <taxon>Sphingomonadales</taxon>
        <taxon>Sphingomonadaceae</taxon>
        <taxon>Sphingobium</taxon>
    </lineage>
</organism>
<dbReference type="AlphaFoldDB" id="A0A6M4G254"/>
<reference evidence="1 2" key="1">
    <citation type="submission" date="2020-04" db="EMBL/GenBank/DDBJ databases">
        <title>The Whole Genome Analysis of High salt-tolerant Sphingobium yanoikuyae YC-XJ2 with Aryl organophosphorus flame retardants (aryl-OPFRs)-degrading capacity and characteristics of Related phosphotriesterase.</title>
        <authorList>
            <person name="Li X."/>
        </authorList>
    </citation>
    <scope>NUCLEOTIDE SEQUENCE [LARGE SCALE GENOMIC DNA]</scope>
    <source>
        <strain evidence="1 2">YC-XJ2</strain>
    </source>
</reference>
<gene>
    <name evidence="1" type="ORF">HH800_02450</name>
</gene>
<sequence length="121" mass="12937">MTYIIIKQPHPLDAIWSHAMEMADEAQDAIDALPQPYTNEEVDPLVEKRMAAALAVIALPARNIADCIYKLDLTGSLDDPPFVGCDRAAIITEALGLIDVGTSRGAKLLKGLPGLLEGVSL</sequence>